<dbReference type="InterPro" id="IPR036514">
    <property type="entry name" value="SGNH_hydro_sf"/>
</dbReference>
<proteinExistence type="predicted"/>
<accession>N1VSR7</accession>
<evidence type="ECO:0000313" key="3">
    <source>
        <dbReference type="Proteomes" id="UP000012371"/>
    </source>
</evidence>
<protein>
    <recommendedName>
        <fullName evidence="4">SGNH/GDSL hydrolase family protein</fullName>
    </recommendedName>
</protein>
<gene>
    <name evidence="2" type="ORF">LEP1GSC203_3118</name>
</gene>
<keyword evidence="3" id="KW-1185">Reference proteome</keyword>
<dbReference type="STRING" id="1257025.LEP1GSC203_3118"/>
<name>N1VSR7_9LEPT</name>
<dbReference type="GO" id="GO:0016788">
    <property type="term" value="F:hydrolase activity, acting on ester bonds"/>
    <property type="evidence" value="ECO:0007669"/>
    <property type="project" value="UniProtKB-ARBA"/>
</dbReference>
<dbReference type="SUPFAM" id="SSF52266">
    <property type="entry name" value="SGNH hydrolase"/>
    <property type="match status" value="1"/>
</dbReference>
<feature type="transmembrane region" description="Helical" evidence="1">
    <location>
        <begin position="45"/>
        <end position="65"/>
    </location>
</feature>
<evidence type="ECO:0000313" key="2">
    <source>
        <dbReference type="EMBL" id="EMY62769.1"/>
    </source>
</evidence>
<keyword evidence="1" id="KW-0812">Transmembrane</keyword>
<dbReference type="Proteomes" id="UP000012371">
    <property type="component" value="Unassembled WGS sequence"/>
</dbReference>
<evidence type="ECO:0008006" key="4">
    <source>
        <dbReference type="Google" id="ProtNLM"/>
    </source>
</evidence>
<dbReference type="Gene3D" id="3.40.50.1110">
    <property type="entry name" value="SGNH hydrolase"/>
    <property type="match status" value="1"/>
</dbReference>
<evidence type="ECO:0000256" key="1">
    <source>
        <dbReference type="SAM" id="Phobius"/>
    </source>
</evidence>
<sequence length="223" mass="25996">MKECKKNRIVSWIMFYTLRIKRFVYLFASLFVIHCDHKQKANNEIFFALMTPTLGMFGDSIMALWPAETQLKPFVIIKNAFPVRTTSDILEVVKNDKSHYTACLYNGGVNDFLGNFTPQDYEIRNTIINQLQTIPLLLERCEHVLVLNSWYVEFPWPSEAVLRINKSMKESIVTVPRLDLESYIKNSDLLDGGHLTEIGYSKISNLTLEHFRTKIPWIDFVPR</sequence>
<keyword evidence="1" id="KW-1133">Transmembrane helix</keyword>
<reference evidence="2" key="1">
    <citation type="submission" date="2013-03" db="EMBL/GenBank/DDBJ databases">
        <authorList>
            <person name="Harkins D.M."/>
            <person name="Durkin A.S."/>
            <person name="Brinkac L.M."/>
            <person name="Haft D.H."/>
            <person name="Selengut J.D."/>
            <person name="Sanka R."/>
            <person name="DePew J."/>
            <person name="Purushe J."/>
            <person name="Hartskeerl R.A."/>
            <person name="Ahmed A."/>
            <person name="van der Linden H."/>
            <person name="Goris M.G.A."/>
            <person name="Vinetz J.M."/>
            <person name="Sutton G.G."/>
            <person name="Nierman W.C."/>
            <person name="Fouts D.E."/>
        </authorList>
    </citation>
    <scope>NUCLEOTIDE SEQUENCE [LARGE SCALE GENOMIC DNA]</scope>
    <source>
        <strain evidence="2">LT 11-33</strain>
    </source>
</reference>
<dbReference type="EMBL" id="AOGW02000006">
    <property type="protein sequence ID" value="EMY62769.1"/>
    <property type="molecule type" value="Genomic_DNA"/>
</dbReference>
<dbReference type="RefSeq" id="WP_002972526.1">
    <property type="nucleotide sequence ID" value="NZ_AOGW02000006.1"/>
</dbReference>
<comment type="caution">
    <text evidence="2">The sequence shown here is derived from an EMBL/GenBank/DDBJ whole genome shotgun (WGS) entry which is preliminary data.</text>
</comment>
<organism evidence="2 3">
    <name type="scientific">Leptospira terpstrae serovar Hualin str. LT 11-33 = ATCC 700639</name>
    <dbReference type="NCBI Taxonomy" id="1257025"/>
    <lineage>
        <taxon>Bacteria</taxon>
        <taxon>Pseudomonadati</taxon>
        <taxon>Spirochaetota</taxon>
        <taxon>Spirochaetia</taxon>
        <taxon>Leptospirales</taxon>
        <taxon>Leptospiraceae</taxon>
        <taxon>Leptospira</taxon>
    </lineage>
</organism>
<dbReference type="AlphaFoldDB" id="N1VSR7"/>
<keyword evidence="1" id="KW-0472">Membrane</keyword>